<dbReference type="Proteomes" id="UP000054477">
    <property type="component" value="Unassembled WGS sequence"/>
</dbReference>
<keyword evidence="2" id="KW-1185">Reference proteome</keyword>
<dbReference type="HOGENOM" id="CLU_1209996_0_0_1"/>
<evidence type="ECO:0000313" key="2">
    <source>
        <dbReference type="Proteomes" id="UP000054477"/>
    </source>
</evidence>
<accession>A0A0C9XI41</accession>
<reference evidence="1 2" key="1">
    <citation type="submission" date="2014-04" db="EMBL/GenBank/DDBJ databases">
        <authorList>
            <consortium name="DOE Joint Genome Institute"/>
            <person name="Kuo A."/>
            <person name="Kohler A."/>
            <person name="Nagy L.G."/>
            <person name="Floudas D."/>
            <person name="Copeland A."/>
            <person name="Barry K.W."/>
            <person name="Cichocki N."/>
            <person name="Veneault-Fourrey C."/>
            <person name="LaButti K."/>
            <person name="Lindquist E.A."/>
            <person name="Lipzen A."/>
            <person name="Lundell T."/>
            <person name="Morin E."/>
            <person name="Murat C."/>
            <person name="Sun H."/>
            <person name="Tunlid A."/>
            <person name="Henrissat B."/>
            <person name="Grigoriev I.V."/>
            <person name="Hibbett D.S."/>
            <person name="Martin F."/>
            <person name="Nordberg H.P."/>
            <person name="Cantor M.N."/>
            <person name="Hua S.X."/>
        </authorList>
    </citation>
    <scope>NUCLEOTIDE SEQUENCE [LARGE SCALE GENOMIC DNA]</scope>
    <source>
        <strain evidence="1 2">LaAM-08-1</strain>
    </source>
</reference>
<dbReference type="AlphaFoldDB" id="A0A0C9XI41"/>
<protein>
    <submittedName>
        <fullName evidence="1">Unplaced genomic scaffold K443scaffold_162, whole genome shotgun sequence</fullName>
    </submittedName>
</protein>
<sequence length="229" mass="26180">MSRFVGICWGEDMKEYDKSNGVFRLVLDYCFFIGIQNLAHAFFPLERSDPPIRHSIELPLNSDLRQVEDEIRNPAKDLDGYRYVEILLEGDDRFKGEGDFLEDRDAFKGVKVANIFVIIYWSSKEIQSAAENYMDEAAKLVTEDSNWISKFAVKATTAFHTTYSDVVTDVVSGANALVRDRHMYHQHLISTRRARNAAQKSTGEMALTRGLDVISSYPKNFLRIFGANF</sequence>
<organism evidence="1 2">
    <name type="scientific">Laccaria amethystina LaAM-08-1</name>
    <dbReference type="NCBI Taxonomy" id="1095629"/>
    <lineage>
        <taxon>Eukaryota</taxon>
        <taxon>Fungi</taxon>
        <taxon>Dikarya</taxon>
        <taxon>Basidiomycota</taxon>
        <taxon>Agaricomycotina</taxon>
        <taxon>Agaricomycetes</taxon>
        <taxon>Agaricomycetidae</taxon>
        <taxon>Agaricales</taxon>
        <taxon>Agaricineae</taxon>
        <taxon>Hydnangiaceae</taxon>
        <taxon>Laccaria</taxon>
    </lineage>
</organism>
<dbReference type="EMBL" id="KN838697">
    <property type="protein sequence ID" value="KIJ97301.1"/>
    <property type="molecule type" value="Genomic_DNA"/>
</dbReference>
<gene>
    <name evidence="1" type="ORF">K443DRAFT_124129</name>
</gene>
<reference evidence="2" key="2">
    <citation type="submission" date="2015-01" db="EMBL/GenBank/DDBJ databases">
        <title>Evolutionary Origins and Diversification of the Mycorrhizal Mutualists.</title>
        <authorList>
            <consortium name="DOE Joint Genome Institute"/>
            <consortium name="Mycorrhizal Genomics Consortium"/>
            <person name="Kohler A."/>
            <person name="Kuo A."/>
            <person name="Nagy L.G."/>
            <person name="Floudas D."/>
            <person name="Copeland A."/>
            <person name="Barry K.W."/>
            <person name="Cichocki N."/>
            <person name="Veneault-Fourrey C."/>
            <person name="LaButti K."/>
            <person name="Lindquist E.A."/>
            <person name="Lipzen A."/>
            <person name="Lundell T."/>
            <person name="Morin E."/>
            <person name="Murat C."/>
            <person name="Riley R."/>
            <person name="Ohm R."/>
            <person name="Sun H."/>
            <person name="Tunlid A."/>
            <person name="Henrissat B."/>
            <person name="Grigoriev I.V."/>
            <person name="Hibbett D.S."/>
            <person name="Martin F."/>
        </authorList>
    </citation>
    <scope>NUCLEOTIDE SEQUENCE [LARGE SCALE GENOMIC DNA]</scope>
    <source>
        <strain evidence="2">LaAM-08-1</strain>
    </source>
</reference>
<evidence type="ECO:0000313" key="1">
    <source>
        <dbReference type="EMBL" id="KIJ97301.1"/>
    </source>
</evidence>
<name>A0A0C9XI41_9AGAR</name>
<proteinExistence type="predicted"/>